<dbReference type="EMBL" id="CP002043">
    <property type="protein sequence ID" value="ADH65084.1"/>
    <property type="molecule type" value="Genomic_DNA"/>
</dbReference>
<evidence type="ECO:0000313" key="2">
    <source>
        <dbReference type="Proteomes" id="UP000001916"/>
    </source>
</evidence>
<sequence>MATLKLSKAALERLEQISKSRKMTPSQVILKLIPDPDDEFEKMLDSPNPKKQNLKTARMMAVEAVHSARKAKK</sequence>
<gene>
    <name evidence="1" type="ORF">Mesil_3269</name>
</gene>
<dbReference type="Proteomes" id="UP000001916">
    <property type="component" value="Plasmid pMESIL01"/>
</dbReference>
<name>D7BIS8_ALLS1</name>
<keyword evidence="2" id="KW-1185">Reference proteome</keyword>
<dbReference type="RefSeq" id="WP_013159607.1">
    <property type="nucleotide sequence ID" value="NC_014213.1"/>
</dbReference>
<protein>
    <submittedName>
        <fullName evidence="1">Uncharacterized protein</fullName>
    </submittedName>
</protein>
<dbReference type="KEGG" id="msv:Mesil_3269"/>
<proteinExistence type="predicted"/>
<accession>D7BIS8</accession>
<geneLocation type="plasmid" evidence="1 2">
    <name>pMESIL01</name>
</geneLocation>
<evidence type="ECO:0000313" key="1">
    <source>
        <dbReference type="EMBL" id="ADH65084.1"/>
    </source>
</evidence>
<keyword evidence="1" id="KW-0614">Plasmid</keyword>
<dbReference type="AlphaFoldDB" id="D7BIS8"/>
<reference evidence="1 2" key="1">
    <citation type="journal article" date="2010" name="Stand. Genomic Sci.">
        <title>Complete genome sequence of Meiothermus silvanus type strain (VI-R2).</title>
        <authorList>
            <person name="Sikorski J."/>
            <person name="Tindall B.J."/>
            <person name="Lowry S."/>
            <person name="Lucas S."/>
            <person name="Nolan M."/>
            <person name="Copeland A."/>
            <person name="Glavina Del Rio T."/>
            <person name="Tice H."/>
            <person name="Cheng J.F."/>
            <person name="Han C."/>
            <person name="Pitluck S."/>
            <person name="Liolios K."/>
            <person name="Ivanova N."/>
            <person name="Mavromatis K."/>
            <person name="Mikhailova N."/>
            <person name="Pati A."/>
            <person name="Goodwin L."/>
            <person name="Chen A."/>
            <person name="Palaniappan K."/>
            <person name="Land M."/>
            <person name="Hauser L."/>
            <person name="Chang Y.J."/>
            <person name="Jeffries C.D."/>
            <person name="Rohde M."/>
            <person name="Goker M."/>
            <person name="Woyke T."/>
            <person name="Bristow J."/>
            <person name="Eisen J.A."/>
            <person name="Markowitz V."/>
            <person name="Hugenholtz P."/>
            <person name="Kyrpides N.C."/>
            <person name="Klenk H.P."/>
            <person name="Lapidus A."/>
        </authorList>
    </citation>
    <scope>NUCLEOTIDE SEQUENCE [LARGE SCALE GENOMIC DNA]</scope>
    <source>
        <strain evidence="2">ATCC 700542 / DSM 9946 / VI-R2</strain>
        <plasmid evidence="2">Plasmid pMESIL01</plasmid>
    </source>
</reference>
<organism evidence="1 2">
    <name type="scientific">Allomeiothermus silvanus (strain ATCC 700542 / DSM 9946 / NBRC 106475 / NCIMB 13440 / VI-R2)</name>
    <name type="common">Thermus silvanus</name>
    <dbReference type="NCBI Taxonomy" id="526227"/>
    <lineage>
        <taxon>Bacteria</taxon>
        <taxon>Thermotogati</taxon>
        <taxon>Deinococcota</taxon>
        <taxon>Deinococci</taxon>
        <taxon>Thermales</taxon>
        <taxon>Thermaceae</taxon>
        <taxon>Allomeiothermus</taxon>
    </lineage>
</organism>
<dbReference type="HOGENOM" id="CLU_2700459_0_0_0"/>